<dbReference type="Pfam" id="PF12697">
    <property type="entry name" value="Abhydrolase_6"/>
    <property type="match status" value="1"/>
</dbReference>
<organism evidence="2 3">
    <name type="scientific">Cellulomonas rhizosphaerae</name>
    <dbReference type="NCBI Taxonomy" id="2293719"/>
    <lineage>
        <taxon>Bacteria</taxon>
        <taxon>Bacillati</taxon>
        <taxon>Actinomycetota</taxon>
        <taxon>Actinomycetes</taxon>
        <taxon>Micrococcales</taxon>
        <taxon>Cellulomonadaceae</taxon>
        <taxon>Cellulomonas</taxon>
    </lineage>
</organism>
<proteinExistence type="predicted"/>
<reference evidence="2 3" key="1">
    <citation type="submission" date="2018-08" db="EMBL/GenBank/DDBJ databases">
        <title>Cellulomonas rhizosphaerae sp. nov., a novel actinomycete isolated from soil.</title>
        <authorList>
            <person name="Tian Y."/>
        </authorList>
    </citation>
    <scope>NUCLEOTIDE SEQUENCE [LARGE SCALE GENOMIC DNA]</scope>
    <source>
        <strain evidence="2 3">NEAU-TCZ24</strain>
    </source>
</reference>
<dbReference type="Gene3D" id="3.40.50.1820">
    <property type="entry name" value="alpha/beta hydrolase"/>
    <property type="match status" value="1"/>
</dbReference>
<dbReference type="AlphaFoldDB" id="A0A413RHW7"/>
<dbReference type="InterPro" id="IPR000073">
    <property type="entry name" value="AB_hydrolase_1"/>
</dbReference>
<dbReference type="EMBL" id="QWKP01000220">
    <property type="protein sequence ID" value="RHA37802.1"/>
    <property type="molecule type" value="Genomic_DNA"/>
</dbReference>
<dbReference type="Proteomes" id="UP000283374">
    <property type="component" value="Unassembled WGS sequence"/>
</dbReference>
<dbReference type="PANTHER" id="PTHR43194">
    <property type="entry name" value="HYDROLASE ALPHA/BETA FOLD FAMILY"/>
    <property type="match status" value="1"/>
</dbReference>
<evidence type="ECO:0000313" key="2">
    <source>
        <dbReference type="EMBL" id="RHA37802.1"/>
    </source>
</evidence>
<name>A0A413RHW7_9CELL</name>
<dbReference type="SUPFAM" id="SSF53474">
    <property type="entry name" value="alpha/beta-Hydrolases"/>
    <property type="match status" value="1"/>
</dbReference>
<dbReference type="InterPro" id="IPR050228">
    <property type="entry name" value="Carboxylesterase_BioH"/>
</dbReference>
<protein>
    <submittedName>
        <fullName evidence="2">Alpha/beta hydrolase</fullName>
    </submittedName>
</protein>
<evidence type="ECO:0000313" key="3">
    <source>
        <dbReference type="Proteomes" id="UP000283374"/>
    </source>
</evidence>
<gene>
    <name evidence="2" type="ORF">D1825_16355</name>
</gene>
<dbReference type="OrthoDB" id="3810256at2"/>
<keyword evidence="2" id="KW-0378">Hydrolase</keyword>
<comment type="caution">
    <text evidence="2">The sequence shown here is derived from an EMBL/GenBank/DDBJ whole genome shotgun (WGS) entry which is preliminary data.</text>
</comment>
<accession>A0A413RHW7</accession>
<dbReference type="GO" id="GO:0016787">
    <property type="term" value="F:hydrolase activity"/>
    <property type="evidence" value="ECO:0007669"/>
    <property type="project" value="UniProtKB-KW"/>
</dbReference>
<dbReference type="InterPro" id="IPR029058">
    <property type="entry name" value="AB_hydrolase_fold"/>
</dbReference>
<evidence type="ECO:0000259" key="1">
    <source>
        <dbReference type="Pfam" id="PF12697"/>
    </source>
</evidence>
<dbReference type="RefSeq" id="WP_118768476.1">
    <property type="nucleotide sequence ID" value="NZ_QWKP01000220.1"/>
</dbReference>
<feature type="domain" description="AB hydrolase-1" evidence="1">
    <location>
        <begin position="28"/>
        <end position="275"/>
    </location>
</feature>
<dbReference type="PANTHER" id="PTHR43194:SF2">
    <property type="entry name" value="PEROXISOMAL MEMBRANE PROTEIN LPX1"/>
    <property type="match status" value="1"/>
</dbReference>
<sequence length="290" mass="31216">MADSPRPTLTARERAELADANASGRRPVMFVHGLWLLSSSWDSWRAMFEEAGYATVAPGWPDDPETVAEARANPEVFAHKMVQAVTDHYLEAARHLTLKPAIVGHSFGGLIVQKLAGEEVAAATVTIDPAPGRGVLPLPASALKSGSPVLGNPANARRAVTLTFDEFVYGWANNLDEDEAKQLYEEFHVAASGVPIFQAAAANLNPFSETKVDYKAEGRGPLLVVSGEKDHTVPHAISHAAYSKHSKNVSVTEFVELAGRGHSLTIDHGWREVAQTALDFIERFAPPGPV</sequence>
<keyword evidence="3" id="KW-1185">Reference proteome</keyword>